<dbReference type="OrthoDB" id="1267256at2"/>
<dbReference type="Proteomes" id="UP000037953">
    <property type="component" value="Unassembled WGS sequence"/>
</dbReference>
<dbReference type="PATRIC" id="fig|253.9.peg.430"/>
<dbReference type="PROSITE" id="PS51257">
    <property type="entry name" value="PROKAR_LIPOPROTEIN"/>
    <property type="match status" value="1"/>
</dbReference>
<evidence type="ECO:0000313" key="2">
    <source>
        <dbReference type="EMBL" id="KPE52801.1"/>
    </source>
</evidence>
<gene>
    <name evidence="2" type="ORF">AOB46_02050</name>
</gene>
<sequence length="245" mass="27707">MRKQSFFLIPLLSLTLLFTSCGKEVTNVEIGKEFKVDQSPVTILKLEEGKVLRAVKEEMVKVAPKGKKYIYLEVKNPKNEMIFLKAFSKDKELKSEDNLMYYTHDVESGFEDAYYLVDENTAIDKIIITTPSETEYTVLNPVATKSKISIPEDVQRIIDSYSENKAIGLLEGFAPYVETGKNVHDIATQEGFLTASNMMSNKAELSYFTEDGTKYIFNVTNVLGTKAKVTTHWKNGKITNIEVVE</sequence>
<dbReference type="EMBL" id="LJOD01000001">
    <property type="protein sequence ID" value="KPE52801.1"/>
    <property type="molecule type" value="Genomic_DNA"/>
</dbReference>
<evidence type="ECO:0000313" key="3">
    <source>
        <dbReference type="Proteomes" id="UP000037953"/>
    </source>
</evidence>
<reference evidence="3" key="2">
    <citation type="submission" date="2015-09" db="EMBL/GenBank/DDBJ databases">
        <title>Draft genome sequence of a multidrug-resistant Chryseobacterium indologenes isolate from Malaysia.</title>
        <authorList>
            <person name="Yu C.Y."/>
            <person name="Ang G.Y."/>
            <person name="Chan K.-G."/>
        </authorList>
    </citation>
    <scope>NUCLEOTIDE SEQUENCE [LARGE SCALE GENOMIC DNA]</scope>
    <source>
        <strain evidence="3">CI_885</strain>
    </source>
</reference>
<evidence type="ECO:0000256" key="1">
    <source>
        <dbReference type="SAM" id="SignalP"/>
    </source>
</evidence>
<proteinExistence type="predicted"/>
<feature type="chain" id="PRO_5005851942" description="Lipoprotein" evidence="1">
    <location>
        <begin position="23"/>
        <end position="245"/>
    </location>
</feature>
<protein>
    <recommendedName>
        <fullName evidence="4">Lipoprotein</fullName>
    </recommendedName>
</protein>
<accession>A0A0N0IY34</accession>
<feature type="signal peptide" evidence="1">
    <location>
        <begin position="1"/>
        <end position="22"/>
    </location>
</feature>
<comment type="caution">
    <text evidence="2">The sequence shown here is derived from an EMBL/GenBank/DDBJ whole genome shotgun (WGS) entry which is preliminary data.</text>
</comment>
<dbReference type="RefSeq" id="WP_062696365.1">
    <property type="nucleotide sequence ID" value="NZ_LJOD01000001.1"/>
</dbReference>
<keyword evidence="1" id="KW-0732">Signal</keyword>
<evidence type="ECO:0008006" key="4">
    <source>
        <dbReference type="Google" id="ProtNLM"/>
    </source>
</evidence>
<organism evidence="2 3">
    <name type="scientific">Chryseobacterium indologenes</name>
    <name type="common">Flavobacterium indologenes</name>
    <dbReference type="NCBI Taxonomy" id="253"/>
    <lineage>
        <taxon>Bacteria</taxon>
        <taxon>Pseudomonadati</taxon>
        <taxon>Bacteroidota</taxon>
        <taxon>Flavobacteriia</taxon>
        <taxon>Flavobacteriales</taxon>
        <taxon>Weeksellaceae</taxon>
        <taxon>Chryseobacterium group</taxon>
        <taxon>Chryseobacterium</taxon>
    </lineage>
</organism>
<name>A0A0N0IY34_CHRID</name>
<reference evidence="2 3" key="1">
    <citation type="journal article" date="2015" name="Genom Data">
        <title>Draft genome sequence of a multidrug-resistant Chryseobacterium indologenes isolate from Malaysia.</title>
        <authorList>
            <person name="Yu C.Y."/>
            <person name="Ang G.Y."/>
            <person name="Cheng H.J."/>
            <person name="Cheong Y.M."/>
            <person name="Yin W.F."/>
            <person name="Chan K.G."/>
        </authorList>
    </citation>
    <scope>NUCLEOTIDE SEQUENCE [LARGE SCALE GENOMIC DNA]</scope>
    <source>
        <strain evidence="2 3">CI_885</strain>
    </source>
</reference>
<dbReference type="AlphaFoldDB" id="A0A0N0IY34"/>